<evidence type="ECO:0000256" key="1">
    <source>
        <dbReference type="SAM" id="MobiDB-lite"/>
    </source>
</evidence>
<dbReference type="EMBL" id="FNCZ01000003">
    <property type="protein sequence ID" value="SDH61266.1"/>
    <property type="molecule type" value="Genomic_DNA"/>
</dbReference>
<gene>
    <name evidence="2" type="ORF">SAMN04489796_103313</name>
</gene>
<proteinExistence type="predicted"/>
<evidence type="ECO:0000313" key="3">
    <source>
        <dbReference type="Proteomes" id="UP000199492"/>
    </source>
</evidence>
<protein>
    <submittedName>
        <fullName evidence="2">Uncharacterized protein</fullName>
    </submittedName>
</protein>
<accession>A0A1G8DU84</accession>
<reference evidence="3" key="1">
    <citation type="submission" date="2016-10" db="EMBL/GenBank/DDBJ databases">
        <authorList>
            <person name="Varghese N."/>
            <person name="Submissions S."/>
        </authorList>
    </citation>
    <scope>NUCLEOTIDE SEQUENCE [LARGE SCALE GENOMIC DNA]</scope>
    <source>
        <strain evidence="3">DSM 15363</strain>
    </source>
</reference>
<dbReference type="Proteomes" id="UP000199492">
    <property type="component" value="Unassembled WGS sequence"/>
</dbReference>
<sequence length="43" mass="4940">MARQSKRGRDAGTGQFITIKEAKRRPKTTVIETIKVGRIKKRK</sequence>
<evidence type="ECO:0000313" key="2">
    <source>
        <dbReference type="EMBL" id="SDH61266.1"/>
    </source>
</evidence>
<keyword evidence="3" id="KW-1185">Reference proteome</keyword>
<feature type="region of interest" description="Disordered" evidence="1">
    <location>
        <begin position="1"/>
        <end position="20"/>
    </location>
</feature>
<dbReference type="AlphaFoldDB" id="A0A1G8DU84"/>
<organism evidence="2 3">
    <name type="scientific">Winogradskyella thalassocola</name>
    <dbReference type="NCBI Taxonomy" id="262004"/>
    <lineage>
        <taxon>Bacteria</taxon>
        <taxon>Pseudomonadati</taxon>
        <taxon>Bacteroidota</taxon>
        <taxon>Flavobacteriia</taxon>
        <taxon>Flavobacteriales</taxon>
        <taxon>Flavobacteriaceae</taxon>
        <taxon>Winogradskyella</taxon>
    </lineage>
</organism>
<name>A0A1G8DU84_9FLAO</name>
<dbReference type="RefSeq" id="WP_262508030.1">
    <property type="nucleotide sequence ID" value="NZ_FNCZ01000003.1"/>
</dbReference>